<reference evidence="1" key="1">
    <citation type="journal article" date="2015" name="J. Biol. Chem.">
        <title>The biosynthesis of capuramycin-type antibiotics: identification of the A-102395 biosynthetic gene cluster, mechanism of self-resistance, and formation of uridine-5'-carboxamide.</title>
        <authorList>
            <person name="Cai W."/>
            <person name="Goswami A."/>
            <person name="Yang Z."/>
            <person name="Liu X."/>
            <person name="Green K.D."/>
            <person name="Barnard-Britson S."/>
            <person name="Baba S."/>
            <person name="Funabashi M."/>
            <person name="Nonaka K."/>
            <person name="Sunkara M."/>
            <person name="Morris A.J."/>
            <person name="Spork A.P."/>
            <person name="Ducho C."/>
            <person name="Garneau-Tsodikova S."/>
            <person name="Thorson J.S."/>
            <person name="Van Lanen S.G."/>
        </authorList>
    </citation>
    <scope>NUCLEOTIDE SEQUENCE</scope>
    <source>
        <strain evidence="1">SANK 60206</strain>
    </source>
</reference>
<dbReference type="AlphaFoldDB" id="A0A0E3USD3"/>
<accession>A0A0E3USD3</accession>
<sequence length="301" mass="34136">MNRVRTVPERYRKFVVTRDRLSRRFGVSDDLVEALLDLGMPHRGNGDDLRLDPIDLENVSMSLKLLSPETVVLNRWSRTLTPDMQNERGFYDLRVTWTCPMRGHAGPCEYTTDQYVLELMAPGSFELPATGSLSTSVEPLHEVHYFGPEFDPVVEEARKIEFHRLPDELSADLGYVHSTGLADCQSGNMHLMRIAEDQGMSVRPATGFFVGAPFAAVHGWFEVRAGERWVPADPFYLSTLGRWGIIEPDEWPLNRSPRNIFVRLRPQWAADYVIQHNGKAARVNILANWKPFRLSPGTASG</sequence>
<name>A0A0E3USD3_9PSEU</name>
<protein>
    <submittedName>
        <fullName evidence="1">Putative MitI transglutaminase</fullName>
    </submittedName>
</protein>
<evidence type="ECO:0000313" key="1">
    <source>
        <dbReference type="EMBL" id="AKC92661.1"/>
    </source>
</evidence>
<proteinExistence type="predicted"/>
<dbReference type="EMBL" id="KP995196">
    <property type="protein sequence ID" value="AKC92661.1"/>
    <property type="molecule type" value="Genomic_DNA"/>
</dbReference>
<organism evidence="1">
    <name type="scientific">Amycolatopsis sp. SANK 60206</name>
    <dbReference type="NCBI Taxonomy" id="1642649"/>
    <lineage>
        <taxon>Bacteria</taxon>
        <taxon>Bacillati</taxon>
        <taxon>Actinomycetota</taxon>
        <taxon>Actinomycetes</taxon>
        <taxon>Pseudonocardiales</taxon>
        <taxon>Pseudonocardiaceae</taxon>
        <taxon>Amycolatopsis</taxon>
    </lineage>
</organism>